<dbReference type="RefSeq" id="WP_143980771.1">
    <property type="nucleotide sequence ID" value="NZ_CP041695.1"/>
</dbReference>
<reference evidence="1 2" key="1">
    <citation type="submission" date="2019-07" db="EMBL/GenBank/DDBJ databases">
        <title>Complete Genome Sequence and Methylome Analysis of Nocardia otitidis-caviarum NEB252.</title>
        <authorList>
            <person name="Fomenkov A."/>
            <person name="Anton B.P."/>
            <person name="Vincze T."/>
            <person name="Roberts R.J."/>
        </authorList>
    </citation>
    <scope>NUCLEOTIDE SEQUENCE [LARGE SCALE GENOMIC DNA]</scope>
    <source>
        <strain evidence="1 2">NEB252</strain>
    </source>
</reference>
<gene>
    <name evidence="1" type="ORF">FOH10_12045</name>
</gene>
<sequence length="153" mass="17288">MRCEPPSLPSQHELLLALYGTPVDDEPLCWHALELRKLHARRRRESDGAREFDHQRAELRASVDQWAATHLPPLPPSGAGELLGTFIDRLSEAAADAFHLLMTEDPGSDTVHAAWTRLAELENAYSDLTDDLTRGWRRLPHTECDTTERSLTE</sequence>
<proteinExistence type="predicted"/>
<dbReference type="EMBL" id="CP041695">
    <property type="protein sequence ID" value="QDP79338.1"/>
    <property type="molecule type" value="Genomic_DNA"/>
</dbReference>
<dbReference type="Proteomes" id="UP000317039">
    <property type="component" value="Chromosome"/>
</dbReference>
<accession>A0A516NKA6</accession>
<dbReference type="KEGG" id="nod:FOH10_12045"/>
<dbReference type="GeneID" id="80333115"/>
<evidence type="ECO:0000313" key="2">
    <source>
        <dbReference type="Proteomes" id="UP000317039"/>
    </source>
</evidence>
<organism evidence="1 2">
    <name type="scientific">Nocardia otitidiscaviarum</name>
    <dbReference type="NCBI Taxonomy" id="1823"/>
    <lineage>
        <taxon>Bacteria</taxon>
        <taxon>Bacillati</taxon>
        <taxon>Actinomycetota</taxon>
        <taxon>Actinomycetes</taxon>
        <taxon>Mycobacteriales</taxon>
        <taxon>Nocardiaceae</taxon>
        <taxon>Nocardia</taxon>
    </lineage>
</organism>
<dbReference type="AlphaFoldDB" id="A0A516NKA6"/>
<name>A0A516NKA6_9NOCA</name>
<evidence type="ECO:0000313" key="1">
    <source>
        <dbReference type="EMBL" id="QDP79338.1"/>
    </source>
</evidence>
<protein>
    <submittedName>
        <fullName evidence="1">DUF4254 domain-containing protein</fullName>
    </submittedName>
</protein>